<sequence length="212" mass="23607">MSKSHKIVSEFNLAGQFFGFILKDGYQPKMLRLNTNSGEYWIKVPKELRGDLVRAELYNQLKPGDRIQVNGQSIRSMKNGTIKLVADRVQLPTNHFSPIYPTSQPSAPPTMPCTVAATCNQQSPQQKKCSILVCGKSDCRKRGGEEIAIALEEQLQELGLGDRVQIKKTGCMSRCKQAPNVVVMPDKTRYSGLDVAEIPELIEKHFPVTAMT</sequence>
<dbReference type="InterPro" id="IPR036249">
    <property type="entry name" value="Thioredoxin-like_sf"/>
</dbReference>
<dbReference type="CDD" id="cd02980">
    <property type="entry name" value="TRX_Fd_family"/>
    <property type="match status" value="1"/>
</dbReference>
<name>A0AAU8J6C8_9CYAN</name>
<dbReference type="Gene3D" id="3.40.30.10">
    <property type="entry name" value="Glutaredoxin"/>
    <property type="match status" value="1"/>
</dbReference>
<dbReference type="EMBL" id="CP159837">
    <property type="protein sequence ID" value="XCM34684.1"/>
    <property type="molecule type" value="Genomic_DNA"/>
</dbReference>
<reference evidence="1" key="1">
    <citation type="submission" date="2024-07" db="EMBL/GenBank/DDBJ databases">
        <authorList>
            <person name="Kim Y.J."/>
            <person name="Jeong J.Y."/>
        </authorList>
    </citation>
    <scope>NUCLEOTIDE SEQUENCE</scope>
    <source>
        <strain evidence="1">GIHE-MW2</strain>
    </source>
</reference>
<organism evidence="1">
    <name type="scientific">Planktothricoides raciborskii GIHE-MW2</name>
    <dbReference type="NCBI Taxonomy" id="2792601"/>
    <lineage>
        <taxon>Bacteria</taxon>
        <taxon>Bacillati</taxon>
        <taxon>Cyanobacteriota</taxon>
        <taxon>Cyanophyceae</taxon>
        <taxon>Oscillatoriophycideae</taxon>
        <taxon>Oscillatoriales</taxon>
        <taxon>Oscillatoriaceae</taxon>
        <taxon>Planktothricoides</taxon>
    </lineage>
</organism>
<dbReference type="RefSeq" id="WP_054469210.1">
    <property type="nucleotide sequence ID" value="NZ_CP159837.1"/>
</dbReference>
<dbReference type="SUPFAM" id="SSF52833">
    <property type="entry name" value="Thioredoxin-like"/>
    <property type="match status" value="1"/>
</dbReference>
<dbReference type="AlphaFoldDB" id="A0AAU8J6C8"/>
<protein>
    <submittedName>
        <fullName evidence="1">(2Fe-2S) ferredoxin domain-containing protein</fullName>
    </submittedName>
</protein>
<gene>
    <name evidence="1" type="ORF">ABWT76_003305</name>
</gene>
<evidence type="ECO:0000313" key="1">
    <source>
        <dbReference type="EMBL" id="XCM34684.1"/>
    </source>
</evidence>
<proteinExistence type="predicted"/>
<accession>A0AAU8J6C8</accession>
<dbReference type="Pfam" id="PF01257">
    <property type="entry name" value="2Fe-2S_thioredx"/>
    <property type="match status" value="1"/>
</dbReference>